<gene>
    <name evidence="1" type="ORF">C0J00_06375</name>
</gene>
<name>A0A2L0D533_9STRE</name>
<dbReference type="KEGG" id="splr:C0J00_06375"/>
<dbReference type="GeneID" id="98393534"/>
<dbReference type="AlphaFoldDB" id="A0A2L0D533"/>
<evidence type="ECO:0000313" key="1">
    <source>
        <dbReference type="EMBL" id="AUW96760.1"/>
    </source>
</evidence>
<dbReference type="Proteomes" id="UP000238956">
    <property type="component" value="Chromosome"/>
</dbReference>
<keyword evidence="2" id="KW-1185">Reference proteome</keyword>
<dbReference type="EMBL" id="CP025536">
    <property type="protein sequence ID" value="AUW96760.1"/>
    <property type="molecule type" value="Genomic_DNA"/>
</dbReference>
<protein>
    <recommendedName>
        <fullName evidence="3">DUF1492 domain-containing protein</fullName>
    </recommendedName>
</protein>
<evidence type="ECO:0000313" key="2">
    <source>
        <dbReference type="Proteomes" id="UP000238956"/>
    </source>
</evidence>
<reference evidence="1 2" key="1">
    <citation type="submission" date="2017-12" db="EMBL/GenBank/DDBJ databases">
        <authorList>
            <person name="Hurst M.R.H."/>
        </authorList>
    </citation>
    <scope>NUCLEOTIDE SEQUENCE [LARGE SCALE GENOMIC DNA]</scope>
    <source>
        <strain evidence="1 2">TH11417</strain>
    </source>
</reference>
<accession>A0A2L0D533</accession>
<dbReference type="SUPFAM" id="SSF88659">
    <property type="entry name" value="Sigma3 and sigma4 domains of RNA polymerase sigma factors"/>
    <property type="match status" value="1"/>
</dbReference>
<reference evidence="1 2" key="2">
    <citation type="submission" date="2018-02" db="EMBL/GenBank/DDBJ databases">
        <title>Whole genome sequencing analysis of Streptococcus pluranimalium isolated from cattle infected mastitis in China.</title>
        <authorList>
            <person name="Zhang J.-R."/>
            <person name="Hu G.-Z."/>
        </authorList>
    </citation>
    <scope>NUCLEOTIDE SEQUENCE [LARGE SCALE GENOMIC DNA]</scope>
    <source>
        <strain evidence="1 2">TH11417</strain>
    </source>
</reference>
<dbReference type="RefSeq" id="WP_104968085.1">
    <property type="nucleotide sequence ID" value="NZ_CP025536.1"/>
</dbReference>
<dbReference type="InterPro" id="IPR013324">
    <property type="entry name" value="RNA_pol_sigma_r3/r4-like"/>
</dbReference>
<dbReference type="OrthoDB" id="2223211at2"/>
<proteinExistence type="predicted"/>
<sequence>MSEAERLFMNYEVMQKEVRLLRHQLENFVGITEEEMIETMVFGGQSDEPKVTMTKRYDRTETIALSFREKTAAANRELYQFLSDRYLKLIQDMAFFETAVKQLPEELSEFVTALVIESKTWDDVVEICHISRSSISYWKKKAIRELDIIYQLKQKQLEDYLLS</sequence>
<organism evidence="1 2">
    <name type="scientific">Streptococcus pluranimalium</name>
    <dbReference type="NCBI Taxonomy" id="82348"/>
    <lineage>
        <taxon>Bacteria</taxon>
        <taxon>Bacillati</taxon>
        <taxon>Bacillota</taxon>
        <taxon>Bacilli</taxon>
        <taxon>Lactobacillales</taxon>
        <taxon>Streptococcaceae</taxon>
        <taxon>Streptococcus</taxon>
    </lineage>
</organism>
<evidence type="ECO:0008006" key="3">
    <source>
        <dbReference type="Google" id="ProtNLM"/>
    </source>
</evidence>